<dbReference type="STRING" id="45065.Lgee_0173"/>
<dbReference type="EMBL" id="LNYC01000004">
    <property type="protein sequence ID" value="KTD04420.1"/>
    <property type="molecule type" value="Genomic_DNA"/>
</dbReference>
<protein>
    <submittedName>
        <fullName evidence="2">Putative secreted esterase</fullName>
    </submittedName>
</protein>
<dbReference type="RefSeq" id="WP_058387024.1">
    <property type="nucleotide sequence ID" value="NZ_CAAAHN010000015.1"/>
</dbReference>
<feature type="compositionally biased region" description="Polar residues" evidence="1">
    <location>
        <begin position="437"/>
        <end position="446"/>
    </location>
</feature>
<dbReference type="AlphaFoldDB" id="A0A0W0U8U6"/>
<dbReference type="Gene3D" id="3.40.710.10">
    <property type="entry name" value="DD-peptidase/beta-lactamase superfamily"/>
    <property type="match status" value="1"/>
</dbReference>
<dbReference type="OrthoDB" id="119951at2"/>
<evidence type="ECO:0000313" key="3">
    <source>
        <dbReference type="Proteomes" id="UP000054785"/>
    </source>
</evidence>
<dbReference type="SUPFAM" id="SSF56601">
    <property type="entry name" value="beta-lactamase/transpeptidase-like"/>
    <property type="match status" value="1"/>
</dbReference>
<feature type="compositionally biased region" description="Polar residues" evidence="1">
    <location>
        <begin position="1"/>
        <end position="17"/>
    </location>
</feature>
<evidence type="ECO:0000313" key="2">
    <source>
        <dbReference type="EMBL" id="KTD04420.1"/>
    </source>
</evidence>
<organism evidence="2 3">
    <name type="scientific">Legionella geestiana</name>
    <dbReference type="NCBI Taxonomy" id="45065"/>
    <lineage>
        <taxon>Bacteria</taxon>
        <taxon>Pseudomonadati</taxon>
        <taxon>Pseudomonadota</taxon>
        <taxon>Gammaproteobacteria</taxon>
        <taxon>Legionellales</taxon>
        <taxon>Legionellaceae</taxon>
        <taxon>Legionella</taxon>
    </lineage>
</organism>
<feature type="region of interest" description="Disordered" evidence="1">
    <location>
        <begin position="413"/>
        <end position="473"/>
    </location>
</feature>
<keyword evidence="3" id="KW-1185">Reference proteome</keyword>
<comment type="caution">
    <text evidence="2">The sequence shown here is derived from an EMBL/GenBank/DDBJ whole genome shotgun (WGS) entry which is preliminary data.</text>
</comment>
<dbReference type="InterPro" id="IPR001466">
    <property type="entry name" value="Beta-lactam-related"/>
</dbReference>
<reference evidence="2 3" key="1">
    <citation type="submission" date="2015-11" db="EMBL/GenBank/DDBJ databases">
        <title>Genomic analysis of 38 Legionella species identifies large and diverse effector repertoires.</title>
        <authorList>
            <person name="Burstein D."/>
            <person name="Amaro F."/>
            <person name="Zusman T."/>
            <person name="Lifshitz Z."/>
            <person name="Cohen O."/>
            <person name="Gilbert J.A."/>
            <person name="Pupko T."/>
            <person name="Shuman H.A."/>
            <person name="Segal G."/>
        </authorList>
    </citation>
    <scope>NUCLEOTIDE SEQUENCE [LARGE SCALE GENOMIC DNA]</scope>
    <source>
        <strain evidence="2 3">ATCC 49504</strain>
    </source>
</reference>
<dbReference type="Proteomes" id="UP000054785">
    <property type="component" value="Unassembled WGS sequence"/>
</dbReference>
<accession>A0A0W0U8U6</accession>
<feature type="compositionally biased region" description="Polar residues" evidence="1">
    <location>
        <begin position="418"/>
        <end position="429"/>
    </location>
</feature>
<dbReference type="InterPro" id="IPR012338">
    <property type="entry name" value="Beta-lactam/transpept-like"/>
</dbReference>
<dbReference type="PATRIC" id="fig|45065.4.peg.189"/>
<sequence>MAASNSEMEGLSLSESPSAEWAADDIEKRERLRATMEAAGITAVSIATVAGGKVSSHGEFDVPDRVTGKSVAVDKNTVFGAASLSKPVFSYLVLKLIEANAANTAKKRTGKFTLPEGLDHFDLDTPLAKILPLSKLNIQGVPKFDTSDEAAVAAANNLTARMVLSHQTGLEHGVCQFQFEPEEGHGYSNVALLYLQEVIDKLTASNMETLAATHVFTPLHMNHSSFICDKNNPQEKWDAMSVNSLHTTASDYALFVNAWMHDAALQNAFVPRVFMTEDKGKAGRIGAAKGHIPASDLEHVAWGLGWALQTDDDGKVTTAYHEGNMNEWRAWAAINLTDKTATVFFANSRNGHVLAEQIIPESIPMQHANNYFFPKWGFASRVEDLHPDWRKNPSWGLARPEAFIHDHVRQAEPLQPIPAQTVSPETTQQYRERANEIRQSSSSHEPQSLVEEETESRHLFDPTKMTPKSPTDI</sequence>
<dbReference type="InterPro" id="IPR050789">
    <property type="entry name" value="Diverse_Enzym_Activities"/>
</dbReference>
<feature type="region of interest" description="Disordered" evidence="1">
    <location>
        <begin position="1"/>
        <end position="22"/>
    </location>
</feature>
<evidence type="ECO:0000256" key="1">
    <source>
        <dbReference type="SAM" id="MobiDB-lite"/>
    </source>
</evidence>
<name>A0A0W0U8U6_9GAMM</name>
<proteinExistence type="predicted"/>
<dbReference type="PANTHER" id="PTHR43283:SF18">
    <property type="match status" value="1"/>
</dbReference>
<dbReference type="PANTHER" id="PTHR43283">
    <property type="entry name" value="BETA-LACTAMASE-RELATED"/>
    <property type="match status" value="1"/>
</dbReference>
<gene>
    <name evidence="2" type="ORF">Lgee_0173</name>
</gene>
<dbReference type="Pfam" id="PF00144">
    <property type="entry name" value="Beta-lactamase"/>
    <property type="match status" value="1"/>
</dbReference>